<accession>A0ABU7UZT9</accession>
<reference evidence="3 4" key="1">
    <citation type="submission" date="2024-01" db="EMBL/GenBank/DDBJ databases">
        <title>Novel species of the genus Luteimonas isolated from rivers.</title>
        <authorList>
            <person name="Lu H."/>
        </authorList>
    </citation>
    <scope>NUCLEOTIDE SEQUENCE [LARGE SCALE GENOMIC DNA]</scope>
    <source>
        <strain evidence="3 4">FXH3W</strain>
    </source>
</reference>
<evidence type="ECO:0000256" key="2">
    <source>
        <dbReference type="SAM" id="SignalP"/>
    </source>
</evidence>
<dbReference type="Proteomes" id="UP001356170">
    <property type="component" value="Unassembled WGS sequence"/>
</dbReference>
<feature type="chain" id="PRO_5046237560" evidence="2">
    <location>
        <begin position="27"/>
        <end position="243"/>
    </location>
</feature>
<evidence type="ECO:0000313" key="3">
    <source>
        <dbReference type="EMBL" id="MEF2155528.1"/>
    </source>
</evidence>
<dbReference type="RefSeq" id="WP_331703553.1">
    <property type="nucleotide sequence ID" value="NZ_JAZHBO010000001.1"/>
</dbReference>
<name>A0ABU7UZT9_9GAMM</name>
<feature type="region of interest" description="Disordered" evidence="1">
    <location>
        <begin position="126"/>
        <end position="162"/>
    </location>
</feature>
<keyword evidence="4" id="KW-1185">Reference proteome</keyword>
<sequence>MSGLRTLLAVLLGWAISLGVAQSAFAQNYARYCARDTDQLANDLTLAITSQDANYLATLYNWAGFSADTAYQRMDRYAELVEQRLESVDPLWPGMTMQRTPQWARGPLLAVSAVLLAWFQSVPPVDETPEIGPYPDPTYPDERGLGDLPPLPQEAPEEPLSDTDTILAESRRRAAEFDRNLQQELDRMAAADPIPSSPIYFGEGIPVASAIRVITEEGRIRPRRHVLTFKVMRFEDCYWLTGG</sequence>
<protein>
    <submittedName>
        <fullName evidence="3">Uncharacterized protein</fullName>
    </submittedName>
</protein>
<proteinExistence type="predicted"/>
<organism evidence="3 4">
    <name type="scientific">Aquilutibacter rugosus</name>
    <dbReference type="NCBI Taxonomy" id="3115820"/>
    <lineage>
        <taxon>Bacteria</taxon>
        <taxon>Pseudomonadati</taxon>
        <taxon>Pseudomonadota</taxon>
        <taxon>Gammaproteobacteria</taxon>
        <taxon>Lysobacterales</taxon>
        <taxon>Lysobacteraceae</taxon>
        <taxon>Aquilutibacter</taxon>
    </lineage>
</organism>
<dbReference type="EMBL" id="JAZHBO010000001">
    <property type="protein sequence ID" value="MEF2155528.1"/>
    <property type="molecule type" value="Genomic_DNA"/>
</dbReference>
<comment type="caution">
    <text evidence="3">The sequence shown here is derived from an EMBL/GenBank/DDBJ whole genome shotgun (WGS) entry which is preliminary data.</text>
</comment>
<evidence type="ECO:0000256" key="1">
    <source>
        <dbReference type="SAM" id="MobiDB-lite"/>
    </source>
</evidence>
<gene>
    <name evidence="3" type="ORF">V3390_04680</name>
</gene>
<feature type="signal peptide" evidence="2">
    <location>
        <begin position="1"/>
        <end position="26"/>
    </location>
</feature>
<evidence type="ECO:0000313" key="4">
    <source>
        <dbReference type="Proteomes" id="UP001356170"/>
    </source>
</evidence>
<keyword evidence="2" id="KW-0732">Signal</keyword>